<dbReference type="InterPro" id="IPR051418">
    <property type="entry name" value="Spondin/Thrombospondin_T1"/>
</dbReference>
<reference evidence="14" key="1">
    <citation type="journal article" date="2013" name="Nat. Genet.">
        <title>The draft genomes of soft-shell turtle and green sea turtle yield insights into the development and evolution of the turtle-specific body plan.</title>
        <authorList>
            <person name="Wang Z."/>
            <person name="Pascual-Anaya J."/>
            <person name="Zadissa A."/>
            <person name="Li W."/>
            <person name="Niimura Y."/>
            <person name="Huang Z."/>
            <person name="Li C."/>
            <person name="White S."/>
            <person name="Xiong Z."/>
            <person name="Fang D."/>
            <person name="Wang B."/>
            <person name="Ming Y."/>
            <person name="Chen Y."/>
            <person name="Zheng Y."/>
            <person name="Kuraku S."/>
            <person name="Pignatelli M."/>
            <person name="Herrero J."/>
            <person name="Beal K."/>
            <person name="Nozawa M."/>
            <person name="Li Q."/>
            <person name="Wang J."/>
            <person name="Zhang H."/>
            <person name="Yu L."/>
            <person name="Shigenobu S."/>
            <person name="Wang J."/>
            <person name="Liu J."/>
            <person name="Flicek P."/>
            <person name="Searle S."/>
            <person name="Wang J."/>
            <person name="Kuratani S."/>
            <person name="Yin Y."/>
            <person name="Aken B."/>
            <person name="Zhang G."/>
            <person name="Irie N."/>
        </authorList>
    </citation>
    <scope>NUCLEOTIDE SEQUENCE [LARGE SCALE GENOMIC DNA]</scope>
</reference>
<dbReference type="STRING" id="8469.M7B1W0"/>
<keyword evidence="8" id="KW-0325">Glycoprotein</keyword>
<dbReference type="Pfam" id="PF19030">
    <property type="entry name" value="TSP1_ADAMTS"/>
    <property type="match status" value="1"/>
</dbReference>
<dbReference type="AlphaFoldDB" id="M7B1W0"/>
<dbReference type="Proteomes" id="UP000031443">
    <property type="component" value="Unassembled WGS sequence"/>
</dbReference>
<dbReference type="Gene3D" id="2.20.100.10">
    <property type="entry name" value="Thrombospondin type-1 (TSP1) repeat"/>
    <property type="match status" value="4"/>
</dbReference>
<feature type="compositionally biased region" description="Polar residues" evidence="9">
    <location>
        <begin position="629"/>
        <end position="643"/>
    </location>
</feature>
<evidence type="ECO:0000256" key="5">
    <source>
        <dbReference type="ARBA" id="ARBA00022989"/>
    </source>
</evidence>
<feature type="signal peptide" evidence="10">
    <location>
        <begin position="1"/>
        <end position="19"/>
    </location>
</feature>
<evidence type="ECO:0000256" key="7">
    <source>
        <dbReference type="ARBA" id="ARBA00023157"/>
    </source>
</evidence>
<evidence type="ECO:0000313" key="13">
    <source>
        <dbReference type="EMBL" id="EMP31049.1"/>
    </source>
</evidence>
<keyword evidence="6" id="KW-0472">Membrane</keyword>
<dbReference type="InterPro" id="IPR056991">
    <property type="entry name" value="TSP1_TSH7A-B_C"/>
</dbReference>
<feature type="region of interest" description="Disordered" evidence="9">
    <location>
        <begin position="624"/>
        <end position="644"/>
    </location>
</feature>
<dbReference type="FunFam" id="2.20.100.10:FF:000015">
    <property type="entry name" value="Thrombospondin, type I, domain containing 7A"/>
    <property type="match status" value="1"/>
</dbReference>
<organism evidence="13 14">
    <name type="scientific">Chelonia mydas</name>
    <name type="common">Green sea-turtle</name>
    <name type="synonym">Chelonia agassizi</name>
    <dbReference type="NCBI Taxonomy" id="8469"/>
    <lineage>
        <taxon>Eukaryota</taxon>
        <taxon>Metazoa</taxon>
        <taxon>Chordata</taxon>
        <taxon>Craniata</taxon>
        <taxon>Vertebrata</taxon>
        <taxon>Euteleostomi</taxon>
        <taxon>Archelosauria</taxon>
        <taxon>Testudinata</taxon>
        <taxon>Testudines</taxon>
        <taxon>Cryptodira</taxon>
        <taxon>Durocryptodira</taxon>
        <taxon>Americhelydia</taxon>
        <taxon>Chelonioidea</taxon>
        <taxon>Cheloniidae</taxon>
        <taxon>Chelonia</taxon>
    </lineage>
</organism>
<feature type="chain" id="PRO_5004079791" evidence="10">
    <location>
        <begin position="20"/>
        <end position="761"/>
    </location>
</feature>
<name>M7B1W0_CHEMY</name>
<feature type="domain" description="Spondin-like TSP1" evidence="11">
    <location>
        <begin position="93"/>
        <end position="135"/>
    </location>
</feature>
<feature type="domain" description="Thrombospondin type-1" evidence="12">
    <location>
        <begin position="573"/>
        <end position="612"/>
    </location>
</feature>
<dbReference type="InterPro" id="IPR000884">
    <property type="entry name" value="TSP1_rpt"/>
</dbReference>
<feature type="domain" description="Spondin-like TSP1" evidence="11">
    <location>
        <begin position="469"/>
        <end position="528"/>
    </location>
</feature>
<keyword evidence="2" id="KW-0812">Transmembrane</keyword>
<sequence>MPWLVGPGWLVCLLQGVRAAGAGAVPLEHWDWPPHLAARSPRAGSTVAQCTRAGRISWSTGAGVSPLATWRWGRGPQGCYIEEACIIPCPSDCKLSEWSNWSRCSKSCGSGVKVRSKWLREKPYNGGRPCPKLDHVNQVYEVVPCHSDCSQYIWVTEPWSVCKVTNVDLKENCGEGVQTRKVRCMQNTVDGPSDTVEDYLCDPEEMPLGARRCTLPCPEDCVMSEWGQWSRCSLPCNGSNVRERSAEPLRQPDEGKACPASTETEPCSLNKNCYHYDYNVTDWSTCQLSEKAVCGNGIKTRMLDCVRSDGKSVDLKYCEVLGLEKTWQMNTSCVVECPLNCQLSDWSPWSECSQTCGLTGKMIRRRTVNQPFQGDGRPCPSQIEQFKPCPVKPCYRWQYGHWAECKVEDAQCGEGTRVRNISCVVSDGSTDDVGKIVDEEFCGEIEPIIDGNKKMVLEETCTLPCPGDCYLKEWSEWSLCQLTCVNGEDLGFGGIQARSRAVIIQELENQHLCPEQALETRSCNDGQCHEYKWMASPWKGSSRTVWCQRSDGLNVTGGCLVMRQPDADRSCNPPCSQSHSYCSETRTCGCEEGYTEVMSSDGTLEECTLIPVVAIPTMEDKKGDVKTSRAVNPTQPSSNQSGRGRTWFLQPFGPEAIHLWNWCPPHNIVPHTAYLLDLQAYLTQLPLEPLSTCSLAHLSMKVLFLMAITSIQRVNELLAMMADPMCTVLHKDKVSLHLHPKFFPKVVSEFHLNRPPSGLPS</sequence>
<dbReference type="SUPFAM" id="SSF82895">
    <property type="entry name" value="TSP-1 type 1 repeat"/>
    <property type="match status" value="6"/>
</dbReference>
<keyword evidence="4" id="KW-0677">Repeat</keyword>
<evidence type="ECO:0000256" key="9">
    <source>
        <dbReference type="SAM" id="MobiDB-lite"/>
    </source>
</evidence>
<dbReference type="GO" id="GO:0030036">
    <property type="term" value="P:actin cytoskeleton organization"/>
    <property type="evidence" value="ECO:0007669"/>
    <property type="project" value="TreeGrafter"/>
</dbReference>
<dbReference type="eggNOG" id="KOG3538">
    <property type="taxonomic scope" value="Eukaryota"/>
</dbReference>
<dbReference type="PROSITE" id="PS50092">
    <property type="entry name" value="TSP1"/>
    <property type="match status" value="3"/>
</dbReference>
<evidence type="ECO:0000256" key="10">
    <source>
        <dbReference type="SAM" id="SignalP"/>
    </source>
</evidence>
<dbReference type="Pfam" id="PF00090">
    <property type="entry name" value="TSP_1"/>
    <property type="match status" value="2"/>
</dbReference>
<keyword evidence="3 10" id="KW-0732">Signal</keyword>
<evidence type="ECO:0000256" key="2">
    <source>
        <dbReference type="ARBA" id="ARBA00022692"/>
    </source>
</evidence>
<keyword evidence="5" id="KW-1133">Transmembrane helix</keyword>
<comment type="subcellular location">
    <subcellularLocation>
        <location evidence="1">Membrane</location>
        <topology evidence="1">Single-pass type I membrane protein</topology>
    </subcellularLocation>
</comment>
<proteinExistence type="predicted"/>
<dbReference type="PANTHER" id="PTHR11311">
    <property type="entry name" value="SPONDIN"/>
    <property type="match status" value="1"/>
</dbReference>
<evidence type="ECO:0000256" key="6">
    <source>
        <dbReference type="ARBA" id="ARBA00023136"/>
    </source>
</evidence>
<evidence type="ECO:0000259" key="11">
    <source>
        <dbReference type="Pfam" id="PF19028"/>
    </source>
</evidence>
<feature type="domain" description="Spondin-like TSP1" evidence="11">
    <location>
        <begin position="341"/>
        <end position="394"/>
    </location>
</feature>
<dbReference type="Pfam" id="PF19028">
    <property type="entry name" value="TSP1_spondin"/>
    <property type="match status" value="3"/>
</dbReference>
<protein>
    <submittedName>
        <fullName evidence="13">Thrombospondin type-1 domain-containing protein 7A</fullName>
    </submittedName>
</protein>
<keyword evidence="14" id="KW-1185">Reference proteome</keyword>
<dbReference type="FunFam" id="2.20.100.10:FF:000027">
    <property type="entry name" value="Thrombospondin type 1 domain containing 7A"/>
    <property type="match status" value="1"/>
</dbReference>
<accession>M7B1W0</accession>
<evidence type="ECO:0000256" key="3">
    <source>
        <dbReference type="ARBA" id="ARBA00022729"/>
    </source>
</evidence>
<dbReference type="Pfam" id="PF23308">
    <property type="entry name" value="TSP1_TSH7A-B_C"/>
    <property type="match status" value="1"/>
</dbReference>
<evidence type="ECO:0000313" key="14">
    <source>
        <dbReference type="Proteomes" id="UP000031443"/>
    </source>
</evidence>
<evidence type="ECO:0000256" key="8">
    <source>
        <dbReference type="ARBA" id="ARBA00023180"/>
    </source>
</evidence>
<dbReference type="InterPro" id="IPR036383">
    <property type="entry name" value="TSP1_rpt_sf"/>
</dbReference>
<dbReference type="EMBL" id="KB547129">
    <property type="protein sequence ID" value="EMP31049.1"/>
    <property type="molecule type" value="Genomic_DNA"/>
</dbReference>
<gene>
    <name evidence="13" type="ORF">UY3_11822</name>
</gene>
<dbReference type="FunFam" id="2.20.100.10:FF:000018">
    <property type="entry name" value="Thrombospondin type 1 domain containing 7A"/>
    <property type="match status" value="1"/>
</dbReference>
<dbReference type="GO" id="GO:0005886">
    <property type="term" value="C:plasma membrane"/>
    <property type="evidence" value="ECO:0007669"/>
    <property type="project" value="TreeGrafter"/>
</dbReference>
<dbReference type="InterPro" id="IPR044004">
    <property type="entry name" value="TSP1_spondin_dom"/>
</dbReference>
<dbReference type="SMART" id="SM00209">
    <property type="entry name" value="TSP1"/>
    <property type="match status" value="7"/>
</dbReference>
<keyword evidence="7" id="KW-1015">Disulfide bond</keyword>
<evidence type="ECO:0000259" key="12">
    <source>
        <dbReference type="Pfam" id="PF23308"/>
    </source>
</evidence>
<dbReference type="PANTHER" id="PTHR11311:SF8">
    <property type="entry name" value="THROMBOSPONDIN TYPE-1 DOMAIN-CONTAINING PROTEIN 7A"/>
    <property type="match status" value="1"/>
</dbReference>
<evidence type="ECO:0000256" key="4">
    <source>
        <dbReference type="ARBA" id="ARBA00022737"/>
    </source>
</evidence>
<dbReference type="FunFam" id="2.20.100.10:FF:000017">
    <property type="entry name" value="Thrombospondin type 1 domain containing 7A"/>
    <property type="match status" value="1"/>
</dbReference>
<evidence type="ECO:0000256" key="1">
    <source>
        <dbReference type="ARBA" id="ARBA00004479"/>
    </source>
</evidence>